<dbReference type="EMBL" id="LUGG01000043">
    <property type="protein sequence ID" value="OBZ65546.1"/>
    <property type="molecule type" value="Genomic_DNA"/>
</dbReference>
<evidence type="ECO:0000313" key="2">
    <source>
        <dbReference type="Proteomes" id="UP000092993"/>
    </source>
</evidence>
<keyword evidence="2" id="KW-1185">Reference proteome</keyword>
<gene>
    <name evidence="1" type="ORF">A0H81_14387</name>
</gene>
<sequence>MDETTQRYVLDVGSGLAASGPMLLLFVRGTISAVSYRTHKGDDCAILESPYANGRYSRASSAGSYVAGYSIDIRCHDSYLSFRDLYDPRCNEDELIRNPFRVLPNFHLITVIPGVIVQPRKISGVHALWIRCKMFWSGNSINLLDTLGAFQCTC</sequence>
<comment type="caution">
    <text evidence="1">The sequence shown here is derived from an EMBL/GenBank/DDBJ whole genome shotgun (WGS) entry which is preliminary data.</text>
</comment>
<reference evidence="1 2" key="1">
    <citation type="submission" date="2016-03" db="EMBL/GenBank/DDBJ databases">
        <title>Whole genome sequencing of Grifola frondosa 9006-11.</title>
        <authorList>
            <person name="Min B."/>
            <person name="Park H."/>
            <person name="Kim J.-G."/>
            <person name="Cho H."/>
            <person name="Oh Y.-L."/>
            <person name="Kong W.-S."/>
            <person name="Choi I.-G."/>
        </authorList>
    </citation>
    <scope>NUCLEOTIDE SEQUENCE [LARGE SCALE GENOMIC DNA]</scope>
    <source>
        <strain evidence="1 2">9006-11</strain>
    </source>
</reference>
<name>A0A1C7LMW2_GRIFR</name>
<proteinExistence type="predicted"/>
<dbReference type="Proteomes" id="UP000092993">
    <property type="component" value="Unassembled WGS sequence"/>
</dbReference>
<accession>A0A1C7LMW2</accession>
<organism evidence="1 2">
    <name type="scientific">Grifola frondosa</name>
    <name type="common">Maitake</name>
    <name type="synonym">Polyporus frondosus</name>
    <dbReference type="NCBI Taxonomy" id="5627"/>
    <lineage>
        <taxon>Eukaryota</taxon>
        <taxon>Fungi</taxon>
        <taxon>Dikarya</taxon>
        <taxon>Basidiomycota</taxon>
        <taxon>Agaricomycotina</taxon>
        <taxon>Agaricomycetes</taxon>
        <taxon>Polyporales</taxon>
        <taxon>Grifolaceae</taxon>
        <taxon>Grifola</taxon>
    </lineage>
</organism>
<evidence type="ECO:0000313" key="1">
    <source>
        <dbReference type="EMBL" id="OBZ65546.1"/>
    </source>
</evidence>
<protein>
    <submittedName>
        <fullName evidence="1">Uncharacterized protein</fullName>
    </submittedName>
</protein>
<dbReference type="AlphaFoldDB" id="A0A1C7LMW2"/>